<evidence type="ECO:0000256" key="1">
    <source>
        <dbReference type="ARBA" id="ARBA00004430"/>
    </source>
</evidence>
<comment type="caution">
    <text evidence="6">The sequence shown here is derived from an EMBL/GenBank/DDBJ whole genome shotgun (WGS) entry which is preliminary data.</text>
</comment>
<dbReference type="PANTHER" id="PTHR43081">
    <property type="entry name" value="ADENYLATE CYCLASE, TERMINAL-DIFFERENTIATION SPECIFIC-RELATED"/>
    <property type="match status" value="1"/>
</dbReference>
<dbReference type="InterPro" id="IPR050697">
    <property type="entry name" value="Adenylyl/Guanylyl_Cyclase_3/4"/>
</dbReference>
<feature type="region of interest" description="Disordered" evidence="3">
    <location>
        <begin position="1166"/>
        <end position="1185"/>
    </location>
</feature>
<gene>
    <name evidence="6" type="ORF">WJX73_007523</name>
</gene>
<evidence type="ECO:0000256" key="3">
    <source>
        <dbReference type="SAM" id="MobiDB-lite"/>
    </source>
</evidence>
<dbReference type="PROSITE" id="PS50125">
    <property type="entry name" value="GUANYLATE_CYCLASE_2"/>
    <property type="match status" value="1"/>
</dbReference>
<feature type="domain" description="Guanylate cyclase" evidence="5">
    <location>
        <begin position="531"/>
        <end position="704"/>
    </location>
</feature>
<dbReference type="Proteomes" id="UP001465755">
    <property type="component" value="Unassembled WGS sequence"/>
</dbReference>
<evidence type="ECO:0000313" key="6">
    <source>
        <dbReference type="EMBL" id="KAK9800252.1"/>
    </source>
</evidence>
<dbReference type="InterPro" id="IPR001054">
    <property type="entry name" value="A/G_cyclase"/>
</dbReference>
<evidence type="ECO:0000256" key="4">
    <source>
        <dbReference type="SAM" id="SignalP"/>
    </source>
</evidence>
<dbReference type="Pfam" id="PF00211">
    <property type="entry name" value="Guanylate_cyc"/>
    <property type="match status" value="2"/>
</dbReference>
<dbReference type="GO" id="GO:0009190">
    <property type="term" value="P:cyclic nucleotide biosynthetic process"/>
    <property type="evidence" value="ECO:0007669"/>
    <property type="project" value="InterPro"/>
</dbReference>
<evidence type="ECO:0000313" key="7">
    <source>
        <dbReference type="Proteomes" id="UP001465755"/>
    </source>
</evidence>
<feature type="chain" id="PRO_5043743898" description="Guanylate cyclase domain-containing protein" evidence="4">
    <location>
        <begin position="40"/>
        <end position="1232"/>
    </location>
</feature>
<feature type="signal peptide" evidence="4">
    <location>
        <begin position="1"/>
        <end position="39"/>
    </location>
</feature>
<dbReference type="SUPFAM" id="SSF55073">
    <property type="entry name" value="Nucleotide cyclase"/>
    <property type="match status" value="2"/>
</dbReference>
<dbReference type="GO" id="GO:0005930">
    <property type="term" value="C:axoneme"/>
    <property type="evidence" value="ECO:0007669"/>
    <property type="project" value="UniProtKB-SubCell"/>
</dbReference>
<dbReference type="SUPFAM" id="SSF52058">
    <property type="entry name" value="L domain-like"/>
    <property type="match status" value="1"/>
</dbReference>
<keyword evidence="4" id="KW-0732">Signal</keyword>
<evidence type="ECO:0000256" key="2">
    <source>
        <dbReference type="ARBA" id="ARBA00022737"/>
    </source>
</evidence>
<dbReference type="FunFam" id="3.80.10.10:FF:000383">
    <property type="entry name" value="Leucine-rich repeat receptor protein kinase EMS1"/>
    <property type="match status" value="1"/>
</dbReference>
<dbReference type="InterPro" id="IPR029787">
    <property type="entry name" value="Nucleotide_cyclase"/>
</dbReference>
<keyword evidence="2" id="KW-0677">Repeat</keyword>
<dbReference type="AlphaFoldDB" id="A0AAW1NZA3"/>
<reference evidence="6 7" key="1">
    <citation type="journal article" date="2024" name="Nat. Commun.">
        <title>Phylogenomics reveals the evolutionary origins of lichenization in chlorophyte algae.</title>
        <authorList>
            <person name="Puginier C."/>
            <person name="Libourel C."/>
            <person name="Otte J."/>
            <person name="Skaloud P."/>
            <person name="Haon M."/>
            <person name="Grisel S."/>
            <person name="Petersen M."/>
            <person name="Berrin J.G."/>
            <person name="Delaux P.M."/>
            <person name="Dal Grande F."/>
            <person name="Keller J."/>
        </authorList>
    </citation>
    <scope>NUCLEOTIDE SEQUENCE [LARGE SCALE GENOMIC DNA]</scope>
    <source>
        <strain evidence="6 7">SAG 2036</strain>
    </source>
</reference>
<dbReference type="Gene3D" id="3.80.10.10">
    <property type="entry name" value="Ribonuclease Inhibitor"/>
    <property type="match status" value="2"/>
</dbReference>
<dbReference type="PANTHER" id="PTHR43081:SF1">
    <property type="entry name" value="ADENYLATE CYCLASE, TERMINAL-DIFFERENTIATION SPECIFIC"/>
    <property type="match status" value="1"/>
</dbReference>
<proteinExistence type="predicted"/>
<keyword evidence="7" id="KW-1185">Reference proteome</keyword>
<name>A0AAW1NZA3_9CHLO</name>
<evidence type="ECO:0000259" key="5">
    <source>
        <dbReference type="PROSITE" id="PS50125"/>
    </source>
</evidence>
<protein>
    <recommendedName>
        <fullName evidence="5">Guanylate cyclase domain-containing protein</fullName>
    </recommendedName>
</protein>
<comment type="subcellular location">
    <subcellularLocation>
        <location evidence="1">Cytoplasm</location>
        <location evidence="1">Cytoskeleton</location>
        <location evidence="1">Cilium axoneme</location>
    </subcellularLocation>
</comment>
<dbReference type="Gene3D" id="3.30.70.1230">
    <property type="entry name" value="Nucleotide cyclase"/>
    <property type="match status" value="2"/>
</dbReference>
<sequence length="1232" mass="132238">MPAIRQDRTVRSSHTLPLAVRAAFVWIAVFLLQPGLSSGQPNATICNTTCQTQQRTALTAFLTSADIPIVPLQTAAIQQPVQCSWQGITCCTTNNTLDLSQGFPSTAPVPCTTPLSVVAVLLGGSSNTPGVLPDQNWGSLSNTLSYVDLTANNVSGTLPSSLGQLTALKTLWLGTNQLQGSIPSGLFNQLTNMLDFVLDDNYFSGTVPSMAGMKSIARFSVANNGLTGQLPADWATSPLLQLFDVSQNSLTGTLPALGTSTYFRSPSTFLIMLADHNHLTGSLPVNLHTLPIAILDLSSNQLDGPLDPLKGMLLLRSVTLDVNGFTGTIPSTLFERVQYLSLASNALTGPVPAFVSASVRTIDISNNPLNGTLPALSTNSSLIALDILNLTDARENSDAPSGHLPDYLAPLDSREAVGPSHPAMICPTIVRNPLMAPSLVKVTIDPGFYDYKGCACTGTYLLSRDATGQAYCQYIPPPPWKIMIPLFILGGILVALSGKYTARLAVRSGGQALYTLGPDKSLPPDLGEPLTLVMTDVEGSTELWEWDQAIILQAQAMHEKILRKLARKYHGYEVATEGDAFLMAFHVPLDALAWCAACQQAMLSVEWPAKLQDHPRTCIRLYPDAVIANSALQAASDHGIPSASEVPADMLPRLAEVHPKDVLFWGLNVRMCVSTGICEKKIVNATTKRVEYQGQVMNTVKALADMPHGGQVIMDEKCFDGIKLRLADLCEMVPHSPNYEGMEVNCRLAGSTLDFLEVRRAQSEEIKSAADETEAAILHETSPALEAAPQLKPTKMLQKLALWATSMLQPGNQRFQQEEGLLTDNSRFSHLSSRNKDAEGDQVQSDSVRVIDMGTHLLSKLTGARLVVQLLVPGLEERARALPPLCSLHHTPGYFDAPSATACPFTHKPTSPLPPVTMVFCSIENLLAMKNASEAATELVLMVYRTEIRRLLPTFQGYECSEGGGEHMIAFQTPMAAVHFCFEVQQVMMQGGTGWSAEVLALPGCAAELSADGRLLWCGPRVRMGMCEGTPTSVTPHITSGRTDYWGPFVNRAARFANATARGGQIMAPLSVARALVEMWTGQSLELTSHGNPVMLCFPDFNPMPTSDPLPQAPLVTESGFAQAASMAPNTGVAPWLAKLRSTTASSVGRHRSPLACPELQLTVYDSPGAEGGAPNGLASDSAPPSQAVDLAVDARGHGTSKRMTGSVKDITRAALRQSEEDGNHTMRDNRI</sequence>
<dbReference type="GO" id="GO:0035556">
    <property type="term" value="P:intracellular signal transduction"/>
    <property type="evidence" value="ECO:0007669"/>
    <property type="project" value="InterPro"/>
</dbReference>
<dbReference type="EMBL" id="JALJOQ010000084">
    <property type="protein sequence ID" value="KAK9800252.1"/>
    <property type="molecule type" value="Genomic_DNA"/>
</dbReference>
<accession>A0AAW1NZA3</accession>
<organism evidence="6 7">
    <name type="scientific">Symbiochloris irregularis</name>
    <dbReference type="NCBI Taxonomy" id="706552"/>
    <lineage>
        <taxon>Eukaryota</taxon>
        <taxon>Viridiplantae</taxon>
        <taxon>Chlorophyta</taxon>
        <taxon>core chlorophytes</taxon>
        <taxon>Trebouxiophyceae</taxon>
        <taxon>Trebouxiales</taxon>
        <taxon>Trebouxiaceae</taxon>
        <taxon>Symbiochloris</taxon>
    </lineage>
</organism>
<dbReference type="InterPro" id="IPR032675">
    <property type="entry name" value="LRR_dom_sf"/>
</dbReference>